<feature type="region of interest" description="Disordered" evidence="1">
    <location>
        <begin position="58"/>
        <end position="135"/>
    </location>
</feature>
<dbReference type="RefSeq" id="XP_007389414.1">
    <property type="nucleotide sequence ID" value="XM_007389352.1"/>
</dbReference>
<evidence type="ECO:0000256" key="1">
    <source>
        <dbReference type="SAM" id="MobiDB-lite"/>
    </source>
</evidence>
<feature type="compositionally biased region" description="Basic residues" evidence="1">
    <location>
        <begin position="104"/>
        <end position="114"/>
    </location>
</feature>
<keyword evidence="3" id="KW-1185">Reference proteome</keyword>
<organism evidence="2 3">
    <name type="scientific">Punctularia strigosozonata (strain HHB-11173)</name>
    <name type="common">White-rot fungus</name>
    <dbReference type="NCBI Taxonomy" id="741275"/>
    <lineage>
        <taxon>Eukaryota</taxon>
        <taxon>Fungi</taxon>
        <taxon>Dikarya</taxon>
        <taxon>Basidiomycota</taxon>
        <taxon>Agaricomycotina</taxon>
        <taxon>Agaricomycetes</taxon>
        <taxon>Corticiales</taxon>
        <taxon>Punctulariaceae</taxon>
        <taxon>Punctularia</taxon>
    </lineage>
</organism>
<proteinExistence type="predicted"/>
<sequence>MRRTQRLQPTALASAPALALASAPPAALANAPDAALANALNAALASAPSVVLRLQVRRPTARNVRPLLRPTPEREPPTRSRWGTPPSPPTLGTPPRPAPSASRQRGRTRGHLSHSRPAPPAFDQPRARAANAVGL</sequence>
<dbReference type="EMBL" id="JH687611">
    <property type="protein sequence ID" value="EIN03357.1"/>
    <property type="molecule type" value="Genomic_DNA"/>
</dbReference>
<reference evidence="3" key="1">
    <citation type="journal article" date="2012" name="Science">
        <title>The Paleozoic origin of enzymatic lignin decomposition reconstructed from 31 fungal genomes.</title>
        <authorList>
            <person name="Floudas D."/>
            <person name="Binder M."/>
            <person name="Riley R."/>
            <person name="Barry K."/>
            <person name="Blanchette R.A."/>
            <person name="Henrissat B."/>
            <person name="Martinez A.T."/>
            <person name="Otillar R."/>
            <person name="Spatafora J.W."/>
            <person name="Yadav J.S."/>
            <person name="Aerts A."/>
            <person name="Benoit I."/>
            <person name="Boyd A."/>
            <person name="Carlson A."/>
            <person name="Copeland A."/>
            <person name="Coutinho P.M."/>
            <person name="de Vries R.P."/>
            <person name="Ferreira P."/>
            <person name="Findley K."/>
            <person name="Foster B."/>
            <person name="Gaskell J."/>
            <person name="Glotzer D."/>
            <person name="Gorecki P."/>
            <person name="Heitman J."/>
            <person name="Hesse C."/>
            <person name="Hori C."/>
            <person name="Igarashi K."/>
            <person name="Jurgens J.A."/>
            <person name="Kallen N."/>
            <person name="Kersten P."/>
            <person name="Kohler A."/>
            <person name="Kuees U."/>
            <person name="Kumar T.K.A."/>
            <person name="Kuo A."/>
            <person name="LaButti K."/>
            <person name="Larrondo L.F."/>
            <person name="Lindquist E."/>
            <person name="Ling A."/>
            <person name="Lombard V."/>
            <person name="Lucas S."/>
            <person name="Lundell T."/>
            <person name="Martin R."/>
            <person name="McLaughlin D.J."/>
            <person name="Morgenstern I."/>
            <person name="Morin E."/>
            <person name="Murat C."/>
            <person name="Nagy L.G."/>
            <person name="Nolan M."/>
            <person name="Ohm R.A."/>
            <person name="Patyshakuliyeva A."/>
            <person name="Rokas A."/>
            <person name="Ruiz-Duenas F.J."/>
            <person name="Sabat G."/>
            <person name="Salamov A."/>
            <person name="Samejima M."/>
            <person name="Schmutz J."/>
            <person name="Slot J.C."/>
            <person name="St John F."/>
            <person name="Stenlid J."/>
            <person name="Sun H."/>
            <person name="Sun S."/>
            <person name="Syed K."/>
            <person name="Tsang A."/>
            <person name="Wiebenga A."/>
            <person name="Young D."/>
            <person name="Pisabarro A."/>
            <person name="Eastwood D.C."/>
            <person name="Martin F."/>
            <person name="Cullen D."/>
            <person name="Grigoriev I.V."/>
            <person name="Hibbett D.S."/>
        </authorList>
    </citation>
    <scope>NUCLEOTIDE SEQUENCE [LARGE SCALE GENOMIC DNA]</scope>
    <source>
        <strain evidence="3">HHB-11173 SS5</strain>
    </source>
</reference>
<accession>R7S0N0</accession>
<evidence type="ECO:0000313" key="3">
    <source>
        <dbReference type="Proteomes" id="UP000054196"/>
    </source>
</evidence>
<dbReference type="KEGG" id="psq:PUNSTDRAFT_139626"/>
<feature type="compositionally biased region" description="Pro residues" evidence="1">
    <location>
        <begin position="85"/>
        <end position="98"/>
    </location>
</feature>
<evidence type="ECO:0000313" key="2">
    <source>
        <dbReference type="EMBL" id="EIN03357.1"/>
    </source>
</evidence>
<name>R7S0N0_PUNST</name>
<protein>
    <submittedName>
        <fullName evidence="2">Uncharacterized protein</fullName>
    </submittedName>
</protein>
<dbReference type="Proteomes" id="UP000054196">
    <property type="component" value="Unassembled WGS sequence"/>
</dbReference>
<gene>
    <name evidence="2" type="ORF">PUNSTDRAFT_139626</name>
</gene>
<dbReference type="GeneID" id="18880380"/>
<feature type="non-terminal residue" evidence="2">
    <location>
        <position position="135"/>
    </location>
</feature>
<dbReference type="AlphaFoldDB" id="R7S0N0"/>
<dbReference type="HOGENOM" id="CLU_1890803_0_0_1"/>